<keyword evidence="1" id="KW-0805">Transcription regulation</keyword>
<feature type="domain" description="HTH araC/xylS-type" evidence="4">
    <location>
        <begin position="199"/>
        <end position="297"/>
    </location>
</feature>
<protein>
    <submittedName>
        <fullName evidence="5">AraC family transcriptional regulator</fullName>
    </submittedName>
</protein>
<reference evidence="5 6" key="1">
    <citation type="submission" date="2017-08" db="EMBL/GenBank/DDBJ databases">
        <title>Substantial Increase in Enzyme Production by Combined Drug-Resistance Mutations in Paenibacillus agaridevorans.</title>
        <authorList>
            <person name="Tanaka Y."/>
            <person name="Funane K."/>
            <person name="Hosaka T."/>
            <person name="Shiwa Y."/>
            <person name="Fujita N."/>
            <person name="Miyazaki T."/>
            <person name="Yoshikawa H."/>
            <person name="Murakami K."/>
            <person name="Kasahara K."/>
            <person name="Inaoka T."/>
            <person name="Hiraga Y."/>
            <person name="Ochi K."/>
        </authorList>
    </citation>
    <scope>NUCLEOTIDE SEQUENCE [LARGE SCALE GENOMIC DNA]</scope>
    <source>
        <strain evidence="5 6">T-3040</strain>
    </source>
</reference>
<dbReference type="SMART" id="SM00342">
    <property type="entry name" value="HTH_ARAC"/>
    <property type="match status" value="1"/>
</dbReference>
<dbReference type="InterPro" id="IPR003313">
    <property type="entry name" value="AraC-bd"/>
</dbReference>
<comment type="caution">
    <text evidence="5">The sequence shown here is derived from an EMBL/GenBank/DDBJ whole genome shotgun (WGS) entry which is preliminary data.</text>
</comment>
<dbReference type="Proteomes" id="UP000245202">
    <property type="component" value="Unassembled WGS sequence"/>
</dbReference>
<dbReference type="PRINTS" id="PR00032">
    <property type="entry name" value="HTHARAC"/>
</dbReference>
<dbReference type="PROSITE" id="PS01124">
    <property type="entry name" value="HTH_ARAC_FAMILY_2"/>
    <property type="match status" value="1"/>
</dbReference>
<dbReference type="InterPro" id="IPR018060">
    <property type="entry name" value="HTH_AraC"/>
</dbReference>
<evidence type="ECO:0000256" key="3">
    <source>
        <dbReference type="ARBA" id="ARBA00023163"/>
    </source>
</evidence>
<evidence type="ECO:0000256" key="2">
    <source>
        <dbReference type="ARBA" id="ARBA00023125"/>
    </source>
</evidence>
<dbReference type="GO" id="GO:0043565">
    <property type="term" value="F:sequence-specific DNA binding"/>
    <property type="evidence" value="ECO:0007669"/>
    <property type="project" value="InterPro"/>
</dbReference>
<name>A0A2R5ETJ5_9BACL</name>
<dbReference type="PANTHER" id="PTHR43280">
    <property type="entry name" value="ARAC-FAMILY TRANSCRIPTIONAL REGULATOR"/>
    <property type="match status" value="1"/>
</dbReference>
<evidence type="ECO:0000313" key="5">
    <source>
        <dbReference type="EMBL" id="GBG10002.1"/>
    </source>
</evidence>
<dbReference type="InterPro" id="IPR037923">
    <property type="entry name" value="HTH-like"/>
</dbReference>
<dbReference type="InterPro" id="IPR009057">
    <property type="entry name" value="Homeodomain-like_sf"/>
</dbReference>
<dbReference type="Pfam" id="PF02311">
    <property type="entry name" value="AraC_binding"/>
    <property type="match status" value="1"/>
</dbReference>
<keyword evidence="3" id="KW-0804">Transcription</keyword>
<evidence type="ECO:0000256" key="1">
    <source>
        <dbReference type="ARBA" id="ARBA00023015"/>
    </source>
</evidence>
<dbReference type="SUPFAM" id="SSF46689">
    <property type="entry name" value="Homeodomain-like"/>
    <property type="match status" value="1"/>
</dbReference>
<dbReference type="PROSITE" id="PS00041">
    <property type="entry name" value="HTH_ARAC_FAMILY_1"/>
    <property type="match status" value="1"/>
</dbReference>
<dbReference type="InterPro" id="IPR018062">
    <property type="entry name" value="HTH_AraC-typ_CS"/>
</dbReference>
<dbReference type="RefSeq" id="WP_108994583.1">
    <property type="nucleotide sequence ID" value="NZ_BDQX01000281.1"/>
</dbReference>
<dbReference type="CDD" id="cd02208">
    <property type="entry name" value="cupin_RmlC-like"/>
    <property type="match status" value="1"/>
</dbReference>
<dbReference type="Gene3D" id="2.60.120.10">
    <property type="entry name" value="Jelly Rolls"/>
    <property type="match status" value="1"/>
</dbReference>
<organism evidence="5 6">
    <name type="scientific">Paenibacillus agaridevorans</name>
    <dbReference type="NCBI Taxonomy" id="171404"/>
    <lineage>
        <taxon>Bacteria</taxon>
        <taxon>Bacillati</taxon>
        <taxon>Bacillota</taxon>
        <taxon>Bacilli</taxon>
        <taxon>Bacillales</taxon>
        <taxon>Paenibacillaceae</taxon>
        <taxon>Paenibacillus</taxon>
    </lineage>
</organism>
<dbReference type="PANTHER" id="PTHR43280:SF2">
    <property type="entry name" value="HTH-TYPE TRANSCRIPTIONAL REGULATOR EXSA"/>
    <property type="match status" value="1"/>
</dbReference>
<evidence type="ECO:0000313" key="6">
    <source>
        <dbReference type="Proteomes" id="UP000245202"/>
    </source>
</evidence>
<dbReference type="EMBL" id="BDQX01000281">
    <property type="protein sequence ID" value="GBG10002.1"/>
    <property type="molecule type" value="Genomic_DNA"/>
</dbReference>
<gene>
    <name evidence="5" type="ORF">PAT3040_04686</name>
</gene>
<dbReference type="InterPro" id="IPR020449">
    <property type="entry name" value="Tscrpt_reg_AraC-type_HTH"/>
</dbReference>
<keyword evidence="6" id="KW-1185">Reference proteome</keyword>
<dbReference type="AlphaFoldDB" id="A0A2R5ETJ5"/>
<dbReference type="GO" id="GO:0003700">
    <property type="term" value="F:DNA-binding transcription factor activity"/>
    <property type="evidence" value="ECO:0007669"/>
    <property type="project" value="InterPro"/>
</dbReference>
<evidence type="ECO:0000259" key="4">
    <source>
        <dbReference type="PROSITE" id="PS01124"/>
    </source>
</evidence>
<dbReference type="Gene3D" id="1.10.10.60">
    <property type="entry name" value="Homeodomain-like"/>
    <property type="match status" value="2"/>
</dbReference>
<keyword evidence="2" id="KW-0238">DNA-binding</keyword>
<sequence>MGILERKSQTQFLTHHACRTITLNDVVIEWIDILFEDSSGVSYCAPHSHDWYEFNYVVQGTMHTALEDGIMHRMDQGTFVLIPPGFVHSHRYELSSPHEGLCLRWRMFQRTADADTASKLDAIAIYDKLMRLTIGVTPPKPDEFGIGKYLETLLAQSEAGEQAIFLQMSFVRLLLRLTESLPAAALAFSPVKPTNRLVRKVDIFLGDLQDRELDVKSLAASLHHSYAHIAREFKRHTGRTIIERMTEIRLYKAEDLLKHTDLSIKEIADRAGFSSAFYFSRVFKSAYGISPTAYRKGCFSD</sequence>
<dbReference type="InterPro" id="IPR014710">
    <property type="entry name" value="RmlC-like_jellyroll"/>
</dbReference>
<proteinExistence type="predicted"/>
<dbReference type="SUPFAM" id="SSF51215">
    <property type="entry name" value="Regulatory protein AraC"/>
    <property type="match status" value="1"/>
</dbReference>
<dbReference type="Pfam" id="PF12833">
    <property type="entry name" value="HTH_18"/>
    <property type="match status" value="1"/>
</dbReference>
<accession>A0A2R5ETJ5</accession>